<evidence type="ECO:0000256" key="7">
    <source>
        <dbReference type="ARBA" id="ARBA00011956"/>
    </source>
</evidence>
<comment type="subunit">
    <text evidence="6">Monomer.</text>
</comment>
<dbReference type="PANTHER" id="PTHR46390:SF1">
    <property type="entry name" value="MANNOSE-1-PHOSPHATE GUANYLYLTRANSFERASE"/>
    <property type="match status" value="1"/>
</dbReference>
<evidence type="ECO:0000256" key="3">
    <source>
        <dbReference type="ARBA" id="ARBA00004666"/>
    </source>
</evidence>
<dbReference type="InterPro" id="IPR049577">
    <property type="entry name" value="GMPP_N"/>
</dbReference>
<evidence type="ECO:0000256" key="17">
    <source>
        <dbReference type="ARBA" id="ARBA00047343"/>
    </source>
</evidence>
<dbReference type="EC" id="2.7.7.13" evidence="8"/>
<dbReference type="PATRIC" id="fig|317.174.peg.3336"/>
<evidence type="ECO:0000256" key="18">
    <source>
        <dbReference type="ARBA" id="ARBA00057590"/>
    </source>
</evidence>
<evidence type="ECO:0000256" key="2">
    <source>
        <dbReference type="ARBA" id="ARBA00001941"/>
    </source>
</evidence>
<evidence type="ECO:0000256" key="1">
    <source>
        <dbReference type="ARBA" id="ARBA00000757"/>
    </source>
</evidence>
<feature type="domain" description="MannoseP isomerase/GMP-like beta-helix" evidence="23">
    <location>
        <begin position="302"/>
        <end position="355"/>
    </location>
</feature>
<dbReference type="GO" id="GO:0005525">
    <property type="term" value="F:GTP binding"/>
    <property type="evidence" value="ECO:0007669"/>
    <property type="project" value="UniProtKB-KW"/>
</dbReference>
<dbReference type="Pfam" id="PF22640">
    <property type="entry name" value="ManC_GMP_beta-helix"/>
    <property type="match status" value="1"/>
</dbReference>
<keyword evidence="14" id="KW-0413">Isomerase</keyword>
<dbReference type="GO" id="GO:0042121">
    <property type="term" value="P:alginic acid biosynthetic process"/>
    <property type="evidence" value="ECO:0007669"/>
    <property type="project" value="UniProtKB-KW"/>
</dbReference>
<proteinExistence type="inferred from homology"/>
<comment type="similarity">
    <text evidence="5 20">Belongs to the mannose-6-phosphate isomerase type 2 family.</text>
</comment>
<evidence type="ECO:0000256" key="20">
    <source>
        <dbReference type="RuleBase" id="RU004190"/>
    </source>
</evidence>
<evidence type="ECO:0000259" key="21">
    <source>
        <dbReference type="Pfam" id="PF00483"/>
    </source>
</evidence>
<dbReference type="InterPro" id="IPR054566">
    <property type="entry name" value="ManC/GMP-like_b-helix"/>
</dbReference>
<evidence type="ECO:0000256" key="5">
    <source>
        <dbReference type="ARBA" id="ARBA00006115"/>
    </source>
</evidence>
<accession>A0A085V4T9</accession>
<keyword evidence="13" id="KW-0342">GTP-binding</keyword>
<evidence type="ECO:0000256" key="16">
    <source>
        <dbReference type="ARBA" id="ARBA00023285"/>
    </source>
</evidence>
<feature type="domain" description="Nucleotidyl transferase" evidence="21">
    <location>
        <begin position="6"/>
        <end position="290"/>
    </location>
</feature>
<keyword evidence="9 24" id="KW-0808">Transferase</keyword>
<comment type="cofactor">
    <cofactor evidence="2">
        <name>Co(2+)</name>
        <dbReference type="ChEBI" id="CHEBI:48828"/>
    </cofactor>
</comment>
<feature type="domain" description="Mannose-6-phosphate isomerase type II C-terminal" evidence="22">
    <location>
        <begin position="359"/>
        <end position="473"/>
    </location>
</feature>
<dbReference type="InterPro" id="IPR029044">
    <property type="entry name" value="Nucleotide-diphossugar_trans"/>
</dbReference>
<dbReference type="Pfam" id="PF00483">
    <property type="entry name" value="NTP_transferase"/>
    <property type="match status" value="1"/>
</dbReference>
<evidence type="ECO:0000259" key="23">
    <source>
        <dbReference type="Pfam" id="PF22640"/>
    </source>
</evidence>
<gene>
    <name evidence="24" type="ORF">IV02_16320</name>
</gene>
<dbReference type="InterPro" id="IPR001538">
    <property type="entry name" value="Man6P_isomerase-2_C"/>
</dbReference>
<dbReference type="NCBIfam" id="TIGR01479">
    <property type="entry name" value="GMP_PMI"/>
    <property type="match status" value="1"/>
</dbReference>
<evidence type="ECO:0000256" key="14">
    <source>
        <dbReference type="ARBA" id="ARBA00023235"/>
    </source>
</evidence>
<dbReference type="GO" id="GO:0004476">
    <property type="term" value="F:mannose-6-phosphate isomerase activity"/>
    <property type="evidence" value="ECO:0007669"/>
    <property type="project" value="UniProtKB-EC"/>
</dbReference>
<evidence type="ECO:0000256" key="4">
    <source>
        <dbReference type="ARBA" id="ARBA00004823"/>
    </source>
</evidence>
<dbReference type="Proteomes" id="UP000028643">
    <property type="component" value="Unassembled WGS sequence"/>
</dbReference>
<comment type="catalytic activity">
    <reaction evidence="1">
        <text>D-mannose 6-phosphate = D-fructose 6-phosphate</text>
        <dbReference type="Rhea" id="RHEA:12356"/>
        <dbReference type="ChEBI" id="CHEBI:58735"/>
        <dbReference type="ChEBI" id="CHEBI:61527"/>
        <dbReference type="EC" id="5.3.1.8"/>
    </reaction>
</comment>
<dbReference type="PANTHER" id="PTHR46390">
    <property type="entry name" value="MANNOSE-1-PHOSPHATE GUANYLYLTRANSFERASE"/>
    <property type="match status" value="1"/>
</dbReference>
<dbReference type="InterPro" id="IPR051161">
    <property type="entry name" value="Mannose-6P_isomerase_type2"/>
</dbReference>
<keyword evidence="11" id="KW-0547">Nucleotide-binding</keyword>
<dbReference type="Gene3D" id="3.90.550.10">
    <property type="entry name" value="Spore Coat Polysaccharide Biosynthesis Protein SpsA, Chain A"/>
    <property type="match status" value="1"/>
</dbReference>
<dbReference type="CDD" id="cd02509">
    <property type="entry name" value="GDP-M1P_Guanylyltransferase"/>
    <property type="match status" value="1"/>
</dbReference>
<evidence type="ECO:0000313" key="25">
    <source>
        <dbReference type="Proteomes" id="UP000028643"/>
    </source>
</evidence>
<dbReference type="InterPro" id="IPR011051">
    <property type="entry name" value="RmlC_Cupin_sf"/>
</dbReference>
<keyword evidence="16" id="KW-0170">Cobalt</keyword>
<dbReference type="Pfam" id="PF01050">
    <property type="entry name" value="MannoseP_isomer"/>
    <property type="match status" value="1"/>
</dbReference>
<evidence type="ECO:0000256" key="8">
    <source>
        <dbReference type="ARBA" id="ARBA00012387"/>
    </source>
</evidence>
<comment type="catalytic activity">
    <reaction evidence="17">
        <text>alpha-D-mannose 1-phosphate + GTP + H(+) = GDP-alpha-D-mannose + diphosphate</text>
        <dbReference type="Rhea" id="RHEA:15229"/>
        <dbReference type="ChEBI" id="CHEBI:15378"/>
        <dbReference type="ChEBI" id="CHEBI:33019"/>
        <dbReference type="ChEBI" id="CHEBI:37565"/>
        <dbReference type="ChEBI" id="CHEBI:57527"/>
        <dbReference type="ChEBI" id="CHEBI:58409"/>
        <dbReference type="EC" id="2.7.7.13"/>
    </reaction>
</comment>
<name>A0A085V4T9_PSESX</name>
<dbReference type="InterPro" id="IPR014710">
    <property type="entry name" value="RmlC-like_jellyroll"/>
</dbReference>
<comment type="function">
    <text evidence="18">Produces a precursor for alginate polymerization. The alginate layer provides a protective barrier against host immune defenses and antibiotics.</text>
</comment>
<dbReference type="Gene3D" id="2.60.120.10">
    <property type="entry name" value="Jelly Rolls"/>
    <property type="match status" value="1"/>
</dbReference>
<evidence type="ECO:0000256" key="11">
    <source>
        <dbReference type="ARBA" id="ARBA00022741"/>
    </source>
</evidence>
<evidence type="ECO:0000256" key="10">
    <source>
        <dbReference type="ARBA" id="ARBA00022695"/>
    </source>
</evidence>
<dbReference type="UniPathway" id="UPA00126">
    <property type="reaction ID" value="UER00930"/>
</dbReference>
<evidence type="ECO:0000259" key="22">
    <source>
        <dbReference type="Pfam" id="PF01050"/>
    </source>
</evidence>
<organism evidence="24 25">
    <name type="scientific">Pseudomonas syringae</name>
    <dbReference type="NCBI Taxonomy" id="317"/>
    <lineage>
        <taxon>Bacteria</taxon>
        <taxon>Pseudomonadati</taxon>
        <taxon>Pseudomonadota</taxon>
        <taxon>Gammaproteobacteria</taxon>
        <taxon>Pseudomonadales</taxon>
        <taxon>Pseudomonadaceae</taxon>
        <taxon>Pseudomonas</taxon>
    </lineage>
</organism>
<keyword evidence="12" id="KW-0016">Alginate biosynthesis</keyword>
<evidence type="ECO:0000256" key="19">
    <source>
        <dbReference type="ARBA" id="ARBA00067387"/>
    </source>
</evidence>
<dbReference type="InterPro" id="IPR006375">
    <property type="entry name" value="Man1P_GuaTrfase/Man6P_Isoase"/>
</dbReference>
<comment type="caution">
    <text evidence="24">The sequence shown here is derived from an EMBL/GenBank/DDBJ whole genome shotgun (WGS) entry which is preliminary data.</text>
</comment>
<dbReference type="AlphaFoldDB" id="A0A085V4T9"/>
<keyword evidence="15" id="KW-0511">Multifunctional enzyme</keyword>
<dbReference type="InterPro" id="IPR005835">
    <property type="entry name" value="NTP_transferase_dom"/>
</dbReference>
<sequence>MSTLIPCIIAGGAGTRLWPVSREAMPKPFIRLPDGESLLQKTFMRAVGLPDVDRLLTVTNREVYFRTVDDYRQLNKTRVALDFVLEPFGRNTAPAVAAAALHVARLYGADAQLLILPADHLIADVAAFCAAVQQARELADQGWLVTFGILPDKAETGFGYIEKGQSLNEHGYQVARFVEKPDAATAQSYLDGGLHLWNAGMFCMRADTLLSEFREHAPQILAAVEKCLEQSTSKQGNHELQLELDSHSFALAPDISIDYALMERSQRVAVIPCQLGWSDIGSWQALRELTPVDELGNQCNGQTVLHDVTNCYIDSPNRLVGGIGLDDLIIIDTPDALLIADGKRSQEVKVIAQELKRQGHDAYRLHRTVTRPWGTYTVLEEGKRFKIKRIVVRPQGSLSLQMHHHRSEHWIVVSGMASVTNNDAEFMLDTNESTFIKPGHTHRLVNPGVIDLVMIEVQSGEYLGEDDIVRFTDIYGRVPTEAAKV</sequence>
<keyword evidence="10 24" id="KW-0548">Nucleotidyltransferase</keyword>
<comment type="pathway">
    <text evidence="3">Nucleotide-sugar biosynthesis; GDP-alpha-D-mannose biosynthesis; alpha-D-mannose 1-phosphate from D-fructose 6-phosphate: step 1/2.</text>
</comment>
<evidence type="ECO:0000256" key="15">
    <source>
        <dbReference type="ARBA" id="ARBA00023268"/>
    </source>
</evidence>
<evidence type="ECO:0000256" key="12">
    <source>
        <dbReference type="ARBA" id="ARBA00022841"/>
    </source>
</evidence>
<protein>
    <recommendedName>
        <fullName evidence="19">Alginate biosynthesis protein AlgA</fullName>
        <ecNumber evidence="8">2.7.7.13</ecNumber>
        <ecNumber evidence="7">5.3.1.8</ecNumber>
    </recommendedName>
</protein>
<dbReference type="RefSeq" id="WP_047576322.1">
    <property type="nucleotide sequence ID" value="NZ_JPQT01000109.1"/>
</dbReference>
<evidence type="ECO:0000256" key="13">
    <source>
        <dbReference type="ARBA" id="ARBA00023134"/>
    </source>
</evidence>
<dbReference type="SUPFAM" id="SSF51182">
    <property type="entry name" value="RmlC-like cupins"/>
    <property type="match status" value="1"/>
</dbReference>
<dbReference type="GO" id="GO:0004475">
    <property type="term" value="F:mannose-1-phosphate guanylyltransferase (GTP) activity"/>
    <property type="evidence" value="ECO:0007669"/>
    <property type="project" value="UniProtKB-EC"/>
</dbReference>
<dbReference type="EMBL" id="JPQT01000109">
    <property type="protein sequence ID" value="KFE50452.1"/>
    <property type="molecule type" value="Genomic_DNA"/>
</dbReference>
<evidence type="ECO:0000313" key="24">
    <source>
        <dbReference type="EMBL" id="KFE50452.1"/>
    </source>
</evidence>
<dbReference type="GO" id="GO:0009298">
    <property type="term" value="P:GDP-mannose biosynthetic process"/>
    <property type="evidence" value="ECO:0007669"/>
    <property type="project" value="UniProtKB-UniPathway"/>
</dbReference>
<dbReference type="EC" id="5.3.1.8" evidence="7"/>
<dbReference type="FunFam" id="2.60.120.10:FF:000032">
    <property type="entry name" value="Mannose-1-phosphate guanylyltransferase/mannose-6-phosphate isomerase"/>
    <property type="match status" value="1"/>
</dbReference>
<dbReference type="SUPFAM" id="SSF53448">
    <property type="entry name" value="Nucleotide-diphospho-sugar transferases"/>
    <property type="match status" value="1"/>
</dbReference>
<reference evidence="24 25" key="1">
    <citation type="submission" date="2014-07" db="EMBL/GenBank/DDBJ databases">
        <title>Draft Genome Sequences of Environmental Pseudomonas syringae strains.</title>
        <authorList>
            <person name="Baltrus D.A."/>
            <person name="Berge O."/>
            <person name="Morris C."/>
        </authorList>
    </citation>
    <scope>NUCLEOTIDE SEQUENCE [LARGE SCALE GENOMIC DNA]</scope>
    <source>
        <strain evidence="24 25">CEB003</strain>
    </source>
</reference>
<evidence type="ECO:0000256" key="9">
    <source>
        <dbReference type="ARBA" id="ARBA00022679"/>
    </source>
</evidence>
<comment type="pathway">
    <text evidence="4">Nucleotide-sugar biosynthesis; GDP-alpha-D-mannose biosynthesis; GDP-alpha-D-mannose from alpha-D-mannose 1-phosphate (GTP route): step 1/1.</text>
</comment>
<dbReference type="FunFam" id="3.90.550.10:FF:000046">
    <property type="entry name" value="Mannose-1-phosphate guanylyltransferase (GDP)"/>
    <property type="match status" value="1"/>
</dbReference>
<evidence type="ECO:0000256" key="6">
    <source>
        <dbReference type="ARBA" id="ARBA00011245"/>
    </source>
</evidence>
<dbReference type="CDD" id="cd02213">
    <property type="entry name" value="cupin_PMI_typeII_C"/>
    <property type="match status" value="1"/>
</dbReference>